<feature type="region of interest" description="Disordered" evidence="1">
    <location>
        <begin position="136"/>
        <end position="173"/>
    </location>
</feature>
<evidence type="ECO:0008006" key="4">
    <source>
        <dbReference type="Google" id="ProtNLM"/>
    </source>
</evidence>
<reference evidence="2 3" key="1">
    <citation type="submission" date="2021-05" db="EMBL/GenBank/DDBJ databases">
        <title>Bacteria Genome sequencing.</title>
        <authorList>
            <person name="Takabe Y."/>
            <person name="Nakajima Y."/>
            <person name="Suzuki S."/>
            <person name="Shiozaki T."/>
        </authorList>
    </citation>
    <scope>NUCLEOTIDE SEQUENCE [LARGE SCALE GENOMIC DNA]</scope>
    <source>
        <strain evidence="2 3">AI_62</strain>
    </source>
</reference>
<evidence type="ECO:0000313" key="3">
    <source>
        <dbReference type="Proteomes" id="UP000786693"/>
    </source>
</evidence>
<dbReference type="EMBL" id="BPFH01000004">
    <property type="protein sequence ID" value="GIT95567.1"/>
    <property type="molecule type" value="Genomic_DNA"/>
</dbReference>
<organism evidence="2 3">
    <name type="scientific">Jannaschia pagri</name>
    <dbReference type="NCBI Taxonomy" id="2829797"/>
    <lineage>
        <taxon>Bacteria</taxon>
        <taxon>Pseudomonadati</taxon>
        <taxon>Pseudomonadota</taxon>
        <taxon>Alphaproteobacteria</taxon>
        <taxon>Rhodobacterales</taxon>
        <taxon>Roseobacteraceae</taxon>
        <taxon>Jannaschia</taxon>
    </lineage>
</organism>
<protein>
    <recommendedName>
        <fullName evidence="4">Helix-turn-helix domain-containing protein</fullName>
    </recommendedName>
</protein>
<sequence>MTFLKSAKAKAELASDIAKDHAAQTAQANSPIQTRKDIRGFWVQHPKSRDLFGAIYKTWRKSNAVRPGHAGYWAAYPYPWWSDLTGIAVATLKRHLDRLENLGLIERERGKFGGNRVLTFIRPTILGLRLSNPKSQDWQHLGHDPNTPPNGPAQGVKPNTAHKVAGPQSTDEKPLTMAELLAMEEAEKPLTLAEVQAILAEDD</sequence>
<dbReference type="RefSeq" id="WP_220749083.1">
    <property type="nucleotide sequence ID" value="NZ_BPFH01000004.1"/>
</dbReference>
<evidence type="ECO:0000256" key="1">
    <source>
        <dbReference type="SAM" id="MobiDB-lite"/>
    </source>
</evidence>
<accession>A0ABQ4NMD9</accession>
<evidence type="ECO:0000313" key="2">
    <source>
        <dbReference type="EMBL" id="GIT95567.1"/>
    </source>
</evidence>
<dbReference type="Proteomes" id="UP000786693">
    <property type="component" value="Unassembled WGS sequence"/>
</dbReference>
<proteinExistence type="predicted"/>
<dbReference type="SUPFAM" id="SSF46785">
    <property type="entry name" value="Winged helix' DNA-binding domain"/>
    <property type="match status" value="1"/>
</dbReference>
<gene>
    <name evidence="2" type="ORF">JANAI62_21900</name>
</gene>
<dbReference type="InterPro" id="IPR036390">
    <property type="entry name" value="WH_DNA-bd_sf"/>
</dbReference>
<comment type="caution">
    <text evidence="2">The sequence shown here is derived from an EMBL/GenBank/DDBJ whole genome shotgun (WGS) entry which is preliminary data.</text>
</comment>
<name>A0ABQ4NMD9_9RHOB</name>
<keyword evidence="3" id="KW-1185">Reference proteome</keyword>